<dbReference type="EMBL" id="UINC01006051">
    <property type="protein sequence ID" value="SVA25168.1"/>
    <property type="molecule type" value="Genomic_DNA"/>
</dbReference>
<accession>A0A381UC37</accession>
<feature type="compositionally biased region" description="Basic and acidic residues" evidence="1">
    <location>
        <begin position="202"/>
        <end position="218"/>
    </location>
</feature>
<evidence type="ECO:0000313" key="2">
    <source>
        <dbReference type="EMBL" id="SVA25168.1"/>
    </source>
</evidence>
<protein>
    <recommendedName>
        <fullName evidence="3">PKD domain-containing protein</fullName>
    </recommendedName>
</protein>
<gene>
    <name evidence="2" type="ORF">METZ01_LOCUS78022</name>
</gene>
<name>A0A381UC37_9ZZZZ</name>
<organism evidence="2">
    <name type="scientific">marine metagenome</name>
    <dbReference type="NCBI Taxonomy" id="408172"/>
    <lineage>
        <taxon>unclassified sequences</taxon>
        <taxon>metagenomes</taxon>
        <taxon>ecological metagenomes</taxon>
    </lineage>
</organism>
<proteinExistence type="predicted"/>
<dbReference type="AlphaFoldDB" id="A0A381UC37"/>
<reference evidence="2" key="1">
    <citation type="submission" date="2018-05" db="EMBL/GenBank/DDBJ databases">
        <authorList>
            <person name="Lanie J.A."/>
            <person name="Ng W.-L."/>
            <person name="Kazmierczak K.M."/>
            <person name="Andrzejewski T.M."/>
            <person name="Davidsen T.M."/>
            <person name="Wayne K.J."/>
            <person name="Tettelin H."/>
            <person name="Glass J.I."/>
            <person name="Rusch D."/>
            <person name="Podicherti R."/>
            <person name="Tsui H.-C.T."/>
            <person name="Winkler M.E."/>
        </authorList>
    </citation>
    <scope>NUCLEOTIDE SEQUENCE</scope>
</reference>
<feature type="region of interest" description="Disordered" evidence="1">
    <location>
        <begin position="202"/>
        <end position="227"/>
    </location>
</feature>
<evidence type="ECO:0008006" key="3">
    <source>
        <dbReference type="Google" id="ProtNLM"/>
    </source>
</evidence>
<evidence type="ECO:0000256" key="1">
    <source>
        <dbReference type="SAM" id="MobiDB-lite"/>
    </source>
</evidence>
<sequence length="295" mass="32368">MDFQVMINGMQLRTTLLAALVVVVVGAPAGAQERNVRDVPIPHDVGQGVSPSFEGWFENPDGTFSLSWGYFNRNYEEQPNIPTGPDNRFGPGPVDRGQPTHFLPRRQTGVFTTVVPADFGDQTLTWTIVRGGNAISIPGHLRPEWMIDAMMEAPSKNTPPVVKFDPLSDGGQGPGGVHGTVTATFPEVEITVWAKDDMVRKMRDQQREPGERRGDSEPRSGVAWSKYRGPGTVTFREAEPEVDETGRAVTTATFSEPGTYVLRVLAWDDTGPQAFVMAVGFQCCWTNGYLTIDVQ</sequence>